<feature type="transmembrane region" description="Helical" evidence="18">
    <location>
        <begin position="540"/>
        <end position="560"/>
    </location>
</feature>
<dbReference type="GO" id="GO:0005737">
    <property type="term" value="C:cytoplasm"/>
    <property type="evidence" value="ECO:0007669"/>
    <property type="project" value="TreeGrafter"/>
</dbReference>
<evidence type="ECO:0000256" key="3">
    <source>
        <dbReference type="ARBA" id="ARBA00004370"/>
    </source>
</evidence>
<keyword evidence="9" id="KW-0888">Threonine protease</keyword>
<keyword evidence="21" id="KW-1185">Reference proteome</keyword>
<keyword evidence="5" id="KW-0813">Transport</keyword>
<evidence type="ECO:0000256" key="7">
    <source>
        <dbReference type="ARBA" id="ARBA00022670"/>
    </source>
</evidence>
<evidence type="ECO:0000256" key="2">
    <source>
        <dbReference type="ARBA" id="ARBA00004123"/>
    </source>
</evidence>
<dbReference type="AlphaFoldDB" id="A0AAD5UDN4"/>
<feature type="active site" description="Nucleophile" evidence="16">
    <location>
        <position position="53"/>
    </location>
</feature>
<dbReference type="CDD" id="cd08760">
    <property type="entry name" value="Cyt_b561_FRRS1_like"/>
    <property type="match status" value="1"/>
</dbReference>
<dbReference type="SMART" id="SM00665">
    <property type="entry name" value="B561"/>
    <property type="match status" value="1"/>
</dbReference>
<keyword evidence="7" id="KW-0645">Protease</keyword>
<dbReference type="GO" id="GO:0004298">
    <property type="term" value="F:threonine-type endopeptidase activity"/>
    <property type="evidence" value="ECO:0007669"/>
    <property type="project" value="UniProtKB-KW"/>
</dbReference>
<evidence type="ECO:0000256" key="9">
    <source>
        <dbReference type="ARBA" id="ARBA00022698"/>
    </source>
</evidence>
<dbReference type="PROSITE" id="PS50939">
    <property type="entry name" value="CYTOCHROME_B561"/>
    <property type="match status" value="1"/>
</dbReference>
<proteinExistence type="predicted"/>
<dbReference type="Gene3D" id="3.60.20.10">
    <property type="entry name" value="Glutamine Phosphoribosylpyrophosphate, subunit 1, domain 1"/>
    <property type="match status" value="1"/>
</dbReference>
<comment type="caution">
    <text evidence="20">The sequence shown here is derived from an EMBL/GenBank/DDBJ whole genome shotgun (WGS) entry which is preliminary data.</text>
</comment>
<evidence type="ECO:0000256" key="5">
    <source>
        <dbReference type="ARBA" id="ARBA00022448"/>
    </source>
</evidence>
<feature type="transmembrane region" description="Helical" evidence="18">
    <location>
        <begin position="502"/>
        <end position="519"/>
    </location>
</feature>
<evidence type="ECO:0000256" key="13">
    <source>
        <dbReference type="ARBA" id="ARBA00022989"/>
    </source>
</evidence>
<reference evidence="20" key="1">
    <citation type="submission" date="2020-05" db="EMBL/GenBank/DDBJ databases">
        <title>Phylogenomic resolution of chytrid fungi.</title>
        <authorList>
            <person name="Stajich J.E."/>
            <person name="Amses K."/>
            <person name="Simmons R."/>
            <person name="Seto K."/>
            <person name="Myers J."/>
            <person name="Bonds A."/>
            <person name="Quandt C.A."/>
            <person name="Barry K."/>
            <person name="Liu P."/>
            <person name="Grigoriev I."/>
            <person name="Longcore J.E."/>
            <person name="James T.Y."/>
        </authorList>
    </citation>
    <scope>NUCLEOTIDE SEQUENCE</scope>
    <source>
        <strain evidence="20">PLAUS21</strain>
    </source>
</reference>
<organism evidence="20 21">
    <name type="scientific">Boothiomyces macroporosus</name>
    <dbReference type="NCBI Taxonomy" id="261099"/>
    <lineage>
        <taxon>Eukaryota</taxon>
        <taxon>Fungi</taxon>
        <taxon>Fungi incertae sedis</taxon>
        <taxon>Chytridiomycota</taxon>
        <taxon>Chytridiomycota incertae sedis</taxon>
        <taxon>Chytridiomycetes</taxon>
        <taxon>Rhizophydiales</taxon>
        <taxon>Terramycetaceae</taxon>
        <taxon>Boothiomyces</taxon>
    </lineage>
</organism>
<comment type="subcellular location">
    <subcellularLocation>
        <location evidence="3">Membrane</location>
    </subcellularLocation>
    <subcellularLocation>
        <location evidence="2">Nucleus</location>
    </subcellularLocation>
</comment>
<name>A0AAD5UDN4_9FUNG</name>
<dbReference type="PRINTS" id="PR00141">
    <property type="entry name" value="PROTEASOME"/>
</dbReference>
<dbReference type="EC" id="3.4.25.1" evidence="4"/>
<evidence type="ECO:0000256" key="10">
    <source>
        <dbReference type="ARBA" id="ARBA00022801"/>
    </source>
</evidence>
<feature type="transmembrane region" description="Helical" evidence="18">
    <location>
        <begin position="458"/>
        <end position="482"/>
    </location>
</feature>
<dbReference type="SUPFAM" id="SSF49344">
    <property type="entry name" value="CBD9-like"/>
    <property type="match status" value="1"/>
</dbReference>
<dbReference type="Pfam" id="PF00227">
    <property type="entry name" value="Proteasome"/>
    <property type="match status" value="1"/>
</dbReference>
<sequence>MDFLNLQKYNTEPLFKDESVPSFDIPRVGNPVAFLQQHTQKGANLDLKIQHGTTTLAFKFKHGVIVAVDSRATGGNYIASQSVKKVIEINPYLLGTMAGGAADCSYWERELGRRCRLYELRNKERISVAAASKLLANMVYPYKGMGLSMGTMITGWDKNGPGLYYVDSDGTRLTNHLFSVGSGSTYAYGILDAGYKYDLTVEEAIDLGRRAIYHATHRDAYSGGVVNCIILLTKCITLSKMVGNSLVKTMSQNSTTSKYDGWNGIGVGSTRMAGADMYIGWTNSTGGITIGNFEGSGHTQPNINSVQNQFSVSVPKVKPSWSRQSFYFCRPTTLTLNGKSITESAGYIFAGSNSKPNGNVDKTGVTLVQHDVMGSFTPSFSSSNSNNSSSTSQGGTGNDNNGGSGTFAQPILTPSGSFPYQNIVILHGILMFVAWVISPFIGIYIARYMKSTLGHTWYILHVFFMAGLTACATIASFILIFLYSSDRFASVESRVGDVHEKLGLIVTIAVVVQVLLGYISNAKFDPSRTSIPWFDIAHWWVGRILFLFGLLNAFFGILFYKENYTLSIWVFPIFWTIIGFGTVMFTIGQFTIGQDNHTLNKTL</sequence>
<dbReference type="GO" id="GO:0019774">
    <property type="term" value="C:proteasome core complex, beta-subunit complex"/>
    <property type="evidence" value="ECO:0007669"/>
    <property type="project" value="UniProtKB-ARBA"/>
</dbReference>
<feature type="region of interest" description="Disordered" evidence="17">
    <location>
        <begin position="377"/>
        <end position="406"/>
    </location>
</feature>
<dbReference type="GO" id="GO:0051603">
    <property type="term" value="P:proteolysis involved in protein catabolic process"/>
    <property type="evidence" value="ECO:0007669"/>
    <property type="project" value="InterPro"/>
</dbReference>
<dbReference type="Gene3D" id="2.60.40.1210">
    <property type="entry name" value="Cellobiose dehydrogenase, cytochrome domain"/>
    <property type="match status" value="1"/>
</dbReference>
<dbReference type="InterPro" id="IPR015920">
    <property type="entry name" value="Cellobiose_DH-like_cyt"/>
</dbReference>
<evidence type="ECO:0000256" key="11">
    <source>
        <dbReference type="ARBA" id="ARBA00022942"/>
    </source>
</evidence>
<keyword evidence="10" id="KW-0378">Hydrolase</keyword>
<protein>
    <recommendedName>
        <fullName evidence="4">proteasome endopeptidase complex</fullName>
        <ecNumber evidence="4">3.4.25.1</ecNumber>
    </recommendedName>
</protein>
<dbReference type="CDD" id="cd03761">
    <property type="entry name" value="proteasome_beta_type_5"/>
    <property type="match status" value="1"/>
</dbReference>
<dbReference type="InterPro" id="IPR029055">
    <property type="entry name" value="Ntn_hydrolases_N"/>
</dbReference>
<accession>A0AAD5UDN4</accession>
<evidence type="ECO:0000256" key="14">
    <source>
        <dbReference type="ARBA" id="ARBA00023136"/>
    </source>
</evidence>
<evidence type="ECO:0000313" key="20">
    <source>
        <dbReference type="EMBL" id="KAJ3252029.1"/>
    </source>
</evidence>
<dbReference type="PANTHER" id="PTHR32194">
    <property type="entry name" value="METALLOPROTEASE TLDD"/>
    <property type="match status" value="1"/>
</dbReference>
<evidence type="ECO:0000256" key="4">
    <source>
        <dbReference type="ARBA" id="ARBA00012039"/>
    </source>
</evidence>
<keyword evidence="12" id="KW-0249">Electron transport</keyword>
<dbReference type="PANTHER" id="PTHR32194:SF3">
    <property type="entry name" value="PROTEASOME SUBUNIT BETA"/>
    <property type="match status" value="1"/>
</dbReference>
<dbReference type="GO" id="GO:0005634">
    <property type="term" value="C:nucleus"/>
    <property type="evidence" value="ECO:0007669"/>
    <property type="project" value="UniProtKB-SubCell"/>
</dbReference>
<evidence type="ECO:0000256" key="12">
    <source>
        <dbReference type="ARBA" id="ARBA00022982"/>
    </source>
</evidence>
<feature type="transmembrane region" description="Helical" evidence="18">
    <location>
        <begin position="424"/>
        <end position="446"/>
    </location>
</feature>
<evidence type="ECO:0000256" key="17">
    <source>
        <dbReference type="SAM" id="MobiDB-lite"/>
    </source>
</evidence>
<keyword evidence="6" id="KW-0963">Cytoplasm</keyword>
<feature type="domain" description="Cytochrome b561" evidence="19">
    <location>
        <begin position="380"/>
        <end position="594"/>
    </location>
</feature>
<feature type="compositionally biased region" description="Low complexity" evidence="17">
    <location>
        <begin position="377"/>
        <end position="393"/>
    </location>
</feature>
<evidence type="ECO:0000256" key="18">
    <source>
        <dbReference type="SAM" id="Phobius"/>
    </source>
</evidence>
<dbReference type="GO" id="GO:0016020">
    <property type="term" value="C:membrane"/>
    <property type="evidence" value="ECO:0007669"/>
    <property type="project" value="UniProtKB-SubCell"/>
</dbReference>
<evidence type="ECO:0000256" key="8">
    <source>
        <dbReference type="ARBA" id="ARBA00022692"/>
    </source>
</evidence>
<feature type="compositionally biased region" description="Gly residues" evidence="17">
    <location>
        <begin position="394"/>
        <end position="405"/>
    </location>
</feature>
<evidence type="ECO:0000256" key="6">
    <source>
        <dbReference type="ARBA" id="ARBA00022490"/>
    </source>
</evidence>
<dbReference type="EMBL" id="JADGKB010000157">
    <property type="protein sequence ID" value="KAJ3252029.1"/>
    <property type="molecule type" value="Genomic_DNA"/>
</dbReference>
<gene>
    <name evidence="20" type="primary">PSMB8</name>
    <name evidence="20" type="ORF">HK103_001866</name>
</gene>
<dbReference type="InterPro" id="IPR016050">
    <property type="entry name" value="Proteasome_bsu_CS"/>
</dbReference>
<dbReference type="InterPro" id="IPR023333">
    <property type="entry name" value="Proteasome_suB-type"/>
</dbReference>
<keyword evidence="14 18" id="KW-0472">Membrane</keyword>
<evidence type="ECO:0000256" key="15">
    <source>
        <dbReference type="ARBA" id="ARBA00023145"/>
    </source>
</evidence>
<evidence type="ECO:0000259" key="19">
    <source>
        <dbReference type="PROSITE" id="PS50939"/>
    </source>
</evidence>
<evidence type="ECO:0000256" key="16">
    <source>
        <dbReference type="PIRSR" id="PIRSR600243-1"/>
    </source>
</evidence>
<dbReference type="InterPro" id="IPR006593">
    <property type="entry name" value="Cyt_b561/ferric_Rdtase_TM"/>
</dbReference>
<evidence type="ECO:0000256" key="1">
    <source>
        <dbReference type="ARBA" id="ARBA00001198"/>
    </source>
</evidence>
<feature type="transmembrane region" description="Helical" evidence="18">
    <location>
        <begin position="566"/>
        <end position="587"/>
    </location>
</feature>
<dbReference type="Pfam" id="PF16010">
    <property type="entry name" value="CDH-cyt"/>
    <property type="match status" value="1"/>
</dbReference>
<keyword evidence="11 20" id="KW-0647">Proteasome</keyword>
<keyword evidence="8 18" id="KW-0812">Transmembrane</keyword>
<keyword evidence="13 18" id="KW-1133">Transmembrane helix</keyword>
<dbReference type="Proteomes" id="UP001210925">
    <property type="component" value="Unassembled WGS sequence"/>
</dbReference>
<dbReference type="PROSITE" id="PS51476">
    <property type="entry name" value="PROTEASOME_BETA_2"/>
    <property type="match status" value="1"/>
</dbReference>
<evidence type="ECO:0000313" key="21">
    <source>
        <dbReference type="Proteomes" id="UP001210925"/>
    </source>
</evidence>
<dbReference type="Gene3D" id="1.20.120.1770">
    <property type="match status" value="1"/>
</dbReference>
<comment type="catalytic activity">
    <reaction evidence="1">
        <text>Cleavage of peptide bonds with very broad specificity.</text>
        <dbReference type="EC" id="3.4.25.1"/>
    </reaction>
</comment>
<dbReference type="PROSITE" id="PS00854">
    <property type="entry name" value="PROTEASOME_BETA_1"/>
    <property type="match status" value="1"/>
</dbReference>
<dbReference type="InterPro" id="IPR000243">
    <property type="entry name" value="Pept_T1A_subB"/>
</dbReference>
<dbReference type="SUPFAM" id="SSF56235">
    <property type="entry name" value="N-terminal nucleophile aminohydrolases (Ntn hydrolases)"/>
    <property type="match status" value="1"/>
</dbReference>
<dbReference type="InterPro" id="IPR001353">
    <property type="entry name" value="Proteasome_sua/b"/>
</dbReference>
<keyword evidence="15" id="KW-0865">Zymogen</keyword>